<evidence type="ECO:0000313" key="2">
    <source>
        <dbReference type="Proteomes" id="UP001165584"/>
    </source>
</evidence>
<gene>
    <name evidence="1" type="ORF">N1027_09980</name>
</gene>
<dbReference type="Proteomes" id="UP001165584">
    <property type="component" value="Unassembled WGS sequence"/>
</dbReference>
<reference evidence="1" key="1">
    <citation type="submission" date="2022-08" db="EMBL/GenBank/DDBJ databases">
        <authorList>
            <person name="Deng Y."/>
            <person name="Han X.-F."/>
            <person name="Zhang Y.-Q."/>
        </authorList>
    </citation>
    <scope>NUCLEOTIDE SEQUENCE</scope>
    <source>
        <strain evidence="1">CPCC 205763</strain>
    </source>
</reference>
<organism evidence="1 2">
    <name type="scientific">Herbiconiux aconitum</name>
    <dbReference type="NCBI Taxonomy" id="2970913"/>
    <lineage>
        <taxon>Bacteria</taxon>
        <taxon>Bacillati</taxon>
        <taxon>Actinomycetota</taxon>
        <taxon>Actinomycetes</taxon>
        <taxon>Micrococcales</taxon>
        <taxon>Microbacteriaceae</taxon>
        <taxon>Herbiconiux</taxon>
    </lineage>
</organism>
<keyword evidence="2" id="KW-1185">Reference proteome</keyword>
<proteinExistence type="predicted"/>
<comment type="caution">
    <text evidence="1">The sequence shown here is derived from an EMBL/GenBank/DDBJ whole genome shotgun (WGS) entry which is preliminary data.</text>
</comment>
<evidence type="ECO:0000313" key="1">
    <source>
        <dbReference type="EMBL" id="MCS5718466.1"/>
    </source>
</evidence>
<dbReference type="EMBL" id="JANLCM010000001">
    <property type="protein sequence ID" value="MCS5718466.1"/>
    <property type="molecule type" value="Genomic_DNA"/>
</dbReference>
<accession>A0ABT2GQG1</accession>
<dbReference type="RefSeq" id="WP_259507367.1">
    <property type="nucleotide sequence ID" value="NZ_JANLCM010000001.1"/>
</dbReference>
<sequence>MSDNGYTVEVLDANSTIIDYRQLAQATDDGTADRCYQIEFADVNESWQIAHQDERADAAPLDACLRDNGLAVPKTRKEKVDALVLAGVDLGSCLGKE</sequence>
<name>A0ABT2GQG1_9MICO</name>
<protein>
    <submittedName>
        <fullName evidence="1">Uncharacterized protein</fullName>
    </submittedName>
</protein>